<organism evidence="1 2">
    <name type="scientific">Ottowia testudinis</name>
    <dbReference type="NCBI Taxonomy" id="2816950"/>
    <lineage>
        <taxon>Bacteria</taxon>
        <taxon>Pseudomonadati</taxon>
        <taxon>Pseudomonadota</taxon>
        <taxon>Betaproteobacteria</taxon>
        <taxon>Burkholderiales</taxon>
        <taxon>Comamonadaceae</taxon>
        <taxon>Ottowia</taxon>
    </lineage>
</organism>
<keyword evidence="2" id="KW-1185">Reference proteome</keyword>
<dbReference type="EMBL" id="CP071796">
    <property type="protein sequence ID" value="QTD47196.1"/>
    <property type="molecule type" value="Genomic_DNA"/>
</dbReference>
<dbReference type="Proteomes" id="UP000663903">
    <property type="component" value="Chromosome"/>
</dbReference>
<dbReference type="RefSeq" id="WP_055394482.1">
    <property type="nucleotide sequence ID" value="NZ_CP071796.1"/>
</dbReference>
<name>A0A975CJX5_9BURK</name>
<dbReference type="AlphaFoldDB" id="A0A975CJX5"/>
<dbReference type="KEGG" id="otd:J1M35_10175"/>
<evidence type="ECO:0000313" key="2">
    <source>
        <dbReference type="Proteomes" id="UP000663903"/>
    </source>
</evidence>
<sequence length="188" mass="20256">MSFRMKLASLPADAATYEALRFQVDGVDPHGQVVRGVDPVLGPLVGDELEYGALFAYLFRRFGFPNAPWDAGRLARYVLATPCADMFLVIEPRLSGTATEVFGFHAPKAVGVAAAAYSGSRLPRSPEDWDGADPLKPYAMAAAKTLKGLLRPVCLESDGAIDIFGAVPRTRRALHPAPWAQPAMLSRT</sequence>
<reference evidence="1" key="1">
    <citation type="submission" date="2021-03" db="EMBL/GenBank/DDBJ databases">
        <title>Ottowia sp. 27C isolated from the cloaca of a Giant Asian pond turtle (Heosemys grandis).</title>
        <authorList>
            <person name="Spergser J."/>
            <person name="Busse H.-J."/>
        </authorList>
    </citation>
    <scope>NUCLEOTIDE SEQUENCE</scope>
    <source>
        <strain evidence="1">27C</strain>
    </source>
</reference>
<protein>
    <submittedName>
        <fullName evidence="1">Uncharacterized protein</fullName>
    </submittedName>
</protein>
<gene>
    <name evidence="1" type="ORF">J1M35_10175</name>
</gene>
<accession>A0A975CJX5</accession>
<evidence type="ECO:0000313" key="1">
    <source>
        <dbReference type="EMBL" id="QTD47196.1"/>
    </source>
</evidence>
<proteinExistence type="predicted"/>